<protein>
    <submittedName>
        <fullName evidence="1">Uncharacterized protein</fullName>
    </submittedName>
</protein>
<reference evidence="1" key="1">
    <citation type="submission" date="2019-10" db="EMBL/GenBank/DDBJ databases">
        <title>The sequence and de novo assembly of the wild yak genome.</title>
        <authorList>
            <person name="Liu Y."/>
        </authorList>
    </citation>
    <scope>NUCLEOTIDE SEQUENCE [LARGE SCALE GENOMIC DNA]</scope>
    <source>
        <strain evidence="1">WY2019</strain>
    </source>
</reference>
<comment type="caution">
    <text evidence="1">The sequence shown here is derived from an EMBL/GenBank/DDBJ whole genome shotgun (WGS) entry which is preliminary data.</text>
</comment>
<name>A0A6B0RYC4_9CETA</name>
<organism evidence="1 2">
    <name type="scientific">Bos mutus</name>
    <name type="common">wild yak</name>
    <dbReference type="NCBI Taxonomy" id="72004"/>
    <lineage>
        <taxon>Eukaryota</taxon>
        <taxon>Metazoa</taxon>
        <taxon>Chordata</taxon>
        <taxon>Craniata</taxon>
        <taxon>Vertebrata</taxon>
        <taxon>Euteleostomi</taxon>
        <taxon>Mammalia</taxon>
        <taxon>Eutheria</taxon>
        <taxon>Laurasiatheria</taxon>
        <taxon>Artiodactyla</taxon>
        <taxon>Ruminantia</taxon>
        <taxon>Pecora</taxon>
        <taxon>Bovidae</taxon>
        <taxon>Bovinae</taxon>
        <taxon>Bos</taxon>
    </lineage>
</organism>
<sequence>MLVASESSAFLSRPGACHPRAHISSLPLAQSDLSSFLFPLCQPELTCQSLANSGHWWDCPSSLSPESGGFSWHLAPFCFLEALVTSVPEPWQPSECLGKDRPGHKIHLRITGYDQAFENATKLPDINGFQAVSESV</sequence>
<accession>A0A6B0RYC4</accession>
<keyword evidence="2" id="KW-1185">Reference proteome</keyword>
<evidence type="ECO:0000313" key="1">
    <source>
        <dbReference type="EMBL" id="MXQ93747.1"/>
    </source>
</evidence>
<dbReference type="EMBL" id="VBQZ03000098">
    <property type="protein sequence ID" value="MXQ93747.1"/>
    <property type="molecule type" value="Genomic_DNA"/>
</dbReference>
<evidence type="ECO:0000313" key="2">
    <source>
        <dbReference type="Proteomes" id="UP000322234"/>
    </source>
</evidence>
<dbReference type="AlphaFoldDB" id="A0A6B0RYC4"/>
<gene>
    <name evidence="1" type="ORF">E5288_WYG016911</name>
</gene>
<dbReference type="Proteomes" id="UP000322234">
    <property type="component" value="Unassembled WGS sequence"/>
</dbReference>
<proteinExistence type="predicted"/>